<keyword evidence="2" id="KW-1185">Reference proteome</keyword>
<gene>
    <name evidence="1" type="ORF">EDB92DRAFT_1004672</name>
</gene>
<name>A0AAD4Q9C9_9AGAM</name>
<protein>
    <submittedName>
        <fullName evidence="1">Uncharacterized protein</fullName>
    </submittedName>
</protein>
<evidence type="ECO:0000313" key="2">
    <source>
        <dbReference type="Proteomes" id="UP001201163"/>
    </source>
</evidence>
<organism evidence="1 2">
    <name type="scientific">Lactarius akahatsu</name>
    <dbReference type="NCBI Taxonomy" id="416441"/>
    <lineage>
        <taxon>Eukaryota</taxon>
        <taxon>Fungi</taxon>
        <taxon>Dikarya</taxon>
        <taxon>Basidiomycota</taxon>
        <taxon>Agaricomycotina</taxon>
        <taxon>Agaricomycetes</taxon>
        <taxon>Russulales</taxon>
        <taxon>Russulaceae</taxon>
        <taxon>Lactarius</taxon>
    </lineage>
</organism>
<proteinExistence type="predicted"/>
<comment type="caution">
    <text evidence="1">The sequence shown here is derived from an EMBL/GenBank/DDBJ whole genome shotgun (WGS) entry which is preliminary data.</text>
</comment>
<dbReference type="AlphaFoldDB" id="A0AAD4Q9C9"/>
<reference evidence="1" key="1">
    <citation type="submission" date="2022-01" db="EMBL/GenBank/DDBJ databases">
        <title>Comparative genomics reveals a dynamic genome evolution in the ectomycorrhizal milk-cap (Lactarius) mushrooms.</title>
        <authorList>
            <consortium name="DOE Joint Genome Institute"/>
            <person name="Lebreton A."/>
            <person name="Tang N."/>
            <person name="Kuo A."/>
            <person name="LaButti K."/>
            <person name="Drula E."/>
            <person name="Barry K."/>
            <person name="Clum A."/>
            <person name="Lipzen A."/>
            <person name="Mousain D."/>
            <person name="Ng V."/>
            <person name="Wang R."/>
            <person name="Wang X."/>
            <person name="Dai Y."/>
            <person name="Henrissat B."/>
            <person name="Grigoriev I.V."/>
            <person name="Guerin-Laguette A."/>
            <person name="Yu F."/>
            <person name="Martin F.M."/>
        </authorList>
    </citation>
    <scope>NUCLEOTIDE SEQUENCE</scope>
    <source>
        <strain evidence="1">QP</strain>
    </source>
</reference>
<evidence type="ECO:0000313" key="1">
    <source>
        <dbReference type="EMBL" id="KAH8988497.1"/>
    </source>
</evidence>
<sequence length="313" mass="34561">MDAHSSPPFPLLTFQSSASDSPAALRDFLQQTIADNQTCHPYRVKHPHLETWIPILSGLSDYVLSSFPSVSAGTWDILHEKAVLVNATVDVFHLFLRRFSNLFDTASQLALKTLVRLIALCHVLDCRQDGNITVKEGIPSPKQLRDKCLSVATEVMRYLGDNLGSGGIENPTWEAFRTFHAGCLGIGEAMVLGNPTLVFPLELSPLQRPHVREVASIPDKPNVQDVPSIFLRSTTEAVDLLCLFFDVLTQSTFPPVSSQPLCADLAHRLSKLMQSVFDSCLTNEGWPMVSETQATHLIRICSATKLLMVDIPQ</sequence>
<dbReference type="Proteomes" id="UP001201163">
    <property type="component" value="Unassembled WGS sequence"/>
</dbReference>
<dbReference type="EMBL" id="JAKELL010000041">
    <property type="protein sequence ID" value="KAH8988497.1"/>
    <property type="molecule type" value="Genomic_DNA"/>
</dbReference>
<accession>A0AAD4Q9C9</accession>